<dbReference type="AlphaFoldDB" id="A0A9N8W5F1"/>
<keyword evidence="1" id="KW-1133">Transmembrane helix</keyword>
<comment type="caution">
    <text evidence="2">The sequence shown here is derived from an EMBL/GenBank/DDBJ whole genome shotgun (WGS) entry which is preliminary data.</text>
</comment>
<organism evidence="2 3">
    <name type="scientific">Diversispora eburnea</name>
    <dbReference type="NCBI Taxonomy" id="1213867"/>
    <lineage>
        <taxon>Eukaryota</taxon>
        <taxon>Fungi</taxon>
        <taxon>Fungi incertae sedis</taxon>
        <taxon>Mucoromycota</taxon>
        <taxon>Glomeromycotina</taxon>
        <taxon>Glomeromycetes</taxon>
        <taxon>Diversisporales</taxon>
        <taxon>Diversisporaceae</taxon>
        <taxon>Diversispora</taxon>
    </lineage>
</organism>
<name>A0A9N8W5F1_9GLOM</name>
<accession>A0A9N8W5F1</accession>
<feature type="transmembrane region" description="Helical" evidence="1">
    <location>
        <begin position="115"/>
        <end position="138"/>
    </location>
</feature>
<proteinExistence type="predicted"/>
<evidence type="ECO:0000313" key="2">
    <source>
        <dbReference type="EMBL" id="CAG8477923.1"/>
    </source>
</evidence>
<keyword evidence="1" id="KW-0472">Membrane</keyword>
<sequence>MRVIDAFMRASDVYKAKHDRPQDNAKDNANDHKYISVFVSSEGSVPRRMEYDPIEIRDLSKEESINYLIDKRKVKKEEAEKLYELVGGHIIYLGRVADKSLAGQDFEGIHYFAKWVYATSLNVNCSTLFLFFSFSAVIKQSVFRKVRKKFNEAQHLLHRGVGKKAIKALLDSGELEFETFMDLFDNYEEASEILGKIYLRTIQKKPPWASSLIK</sequence>
<dbReference type="EMBL" id="CAJVPK010000223">
    <property type="protein sequence ID" value="CAG8477923.1"/>
    <property type="molecule type" value="Genomic_DNA"/>
</dbReference>
<dbReference type="OrthoDB" id="511599at2759"/>
<keyword evidence="1" id="KW-0812">Transmembrane</keyword>
<dbReference type="Proteomes" id="UP000789706">
    <property type="component" value="Unassembled WGS sequence"/>
</dbReference>
<reference evidence="2" key="1">
    <citation type="submission" date="2021-06" db="EMBL/GenBank/DDBJ databases">
        <authorList>
            <person name="Kallberg Y."/>
            <person name="Tangrot J."/>
            <person name="Rosling A."/>
        </authorList>
    </citation>
    <scope>NUCLEOTIDE SEQUENCE</scope>
    <source>
        <strain evidence="2">AZ414A</strain>
    </source>
</reference>
<gene>
    <name evidence="2" type="ORF">DEBURN_LOCUS3497</name>
</gene>
<evidence type="ECO:0000256" key="1">
    <source>
        <dbReference type="SAM" id="Phobius"/>
    </source>
</evidence>
<protein>
    <submittedName>
        <fullName evidence="2">11317_t:CDS:1</fullName>
    </submittedName>
</protein>
<keyword evidence="3" id="KW-1185">Reference proteome</keyword>
<evidence type="ECO:0000313" key="3">
    <source>
        <dbReference type="Proteomes" id="UP000789706"/>
    </source>
</evidence>